<comment type="function">
    <text evidence="12">Catalyzes the reduction of 3'-oxosphinganine (3-ketodihydrosphingosine/KDS) to sphinganine (dihydrosphingosine/DHS), the second step of de novo sphingolipid biosynthesis.</text>
</comment>
<evidence type="ECO:0000313" key="16">
    <source>
        <dbReference type="Proteomes" id="UP000597762"/>
    </source>
</evidence>
<dbReference type="PANTHER" id="PTHR43550:SF3">
    <property type="entry name" value="3-KETODIHYDROSPHINGOSINE REDUCTASE"/>
    <property type="match status" value="1"/>
</dbReference>
<dbReference type="EC" id="1.1.1.102" evidence="11"/>
<reference evidence="15" key="1">
    <citation type="submission" date="2021-01" db="EMBL/GenBank/DDBJ databases">
        <authorList>
            <person name="Li R."/>
            <person name="Bekaert M."/>
        </authorList>
    </citation>
    <scope>NUCLEOTIDE SEQUENCE</scope>
    <source>
        <strain evidence="15">Farmed</strain>
    </source>
</reference>
<dbReference type="FunFam" id="3.40.50.720:FF:000165">
    <property type="entry name" value="3-ketodihydrosphingosine reductase"/>
    <property type="match status" value="1"/>
</dbReference>
<keyword evidence="5" id="KW-0547">Nucleotide-binding</keyword>
<gene>
    <name evidence="15" type="ORF">SPHA_48575</name>
</gene>
<evidence type="ECO:0000256" key="7">
    <source>
        <dbReference type="ARBA" id="ARBA00022857"/>
    </source>
</evidence>
<dbReference type="GO" id="GO:0005789">
    <property type="term" value="C:endoplasmic reticulum membrane"/>
    <property type="evidence" value="ECO:0007669"/>
    <property type="project" value="TreeGrafter"/>
</dbReference>
<evidence type="ECO:0000256" key="10">
    <source>
        <dbReference type="ARBA" id="ARBA00023098"/>
    </source>
</evidence>
<organism evidence="15 16">
    <name type="scientific">Acanthosepion pharaonis</name>
    <name type="common">Pharaoh cuttlefish</name>
    <name type="synonym">Sepia pharaonis</name>
    <dbReference type="NCBI Taxonomy" id="158019"/>
    <lineage>
        <taxon>Eukaryota</taxon>
        <taxon>Metazoa</taxon>
        <taxon>Spiralia</taxon>
        <taxon>Lophotrochozoa</taxon>
        <taxon>Mollusca</taxon>
        <taxon>Cephalopoda</taxon>
        <taxon>Coleoidea</taxon>
        <taxon>Decapodiformes</taxon>
        <taxon>Sepiida</taxon>
        <taxon>Sepiina</taxon>
        <taxon>Sepiidae</taxon>
        <taxon>Acanthosepion</taxon>
    </lineage>
</organism>
<dbReference type="PRINTS" id="PR00081">
    <property type="entry name" value="GDHRDH"/>
</dbReference>
<sequence length="282" mass="30255">MYGRRPKLSLKNAHILVTGGSSGIGKSVAIYAASKGASVSLFARNQEKLAATANEIKSHFINKDQKVTYASVDLTGKFEDANAAVEKVIKEQKKNVDILVNCAGNSLSAQFEDTKITDFKFMMDVNYFSAVFATQAVVKTMKKNGQGSIVFVSSQAGQLSFYGYSAYSASKFALRGLAEALCSELKPYNISVTLAFPPDTDTPGFAEEQKSKPKETKLISEAGGLVNPNVVAKKIVDSALKRSFQCSVGLDGFLLATLTAGMVPVSTALEAFLQIFLMGPFH</sequence>
<dbReference type="SUPFAM" id="SSF51735">
    <property type="entry name" value="NAD(P)-binding Rossmann-fold domains"/>
    <property type="match status" value="1"/>
</dbReference>
<evidence type="ECO:0000256" key="5">
    <source>
        <dbReference type="ARBA" id="ARBA00022741"/>
    </source>
</evidence>
<evidence type="ECO:0000256" key="13">
    <source>
        <dbReference type="ARBA" id="ARBA00048930"/>
    </source>
</evidence>
<dbReference type="PRINTS" id="PR00080">
    <property type="entry name" value="SDRFAMILY"/>
</dbReference>
<dbReference type="InterPro" id="IPR036291">
    <property type="entry name" value="NAD(P)-bd_dom_sf"/>
</dbReference>
<comment type="pathway">
    <text evidence="2">Lipid metabolism; sphingolipid metabolism.</text>
</comment>
<dbReference type="InterPro" id="IPR002347">
    <property type="entry name" value="SDR_fam"/>
</dbReference>
<dbReference type="InterPro" id="IPR045022">
    <property type="entry name" value="KDSR-like"/>
</dbReference>
<protein>
    <recommendedName>
        <fullName evidence="11">3-dehydrosphinganine reductase</fullName>
        <ecNumber evidence="11">1.1.1.102</ecNumber>
    </recommendedName>
</protein>
<evidence type="ECO:0000256" key="2">
    <source>
        <dbReference type="ARBA" id="ARBA00004760"/>
    </source>
</evidence>
<keyword evidence="16" id="KW-1185">Reference proteome</keyword>
<evidence type="ECO:0000256" key="3">
    <source>
        <dbReference type="ARBA" id="ARBA00004991"/>
    </source>
</evidence>
<evidence type="ECO:0000256" key="8">
    <source>
        <dbReference type="ARBA" id="ARBA00022919"/>
    </source>
</evidence>
<dbReference type="InterPro" id="IPR020904">
    <property type="entry name" value="Sc_DH/Rdtase_CS"/>
</dbReference>
<dbReference type="PANTHER" id="PTHR43550">
    <property type="entry name" value="3-KETODIHYDROSPHINGOSINE REDUCTASE"/>
    <property type="match status" value="1"/>
</dbReference>
<keyword evidence="9 15" id="KW-0560">Oxidoreductase</keyword>
<comment type="catalytic activity">
    <reaction evidence="13">
        <text>sphinganine + NADP(+) = 3-oxosphinganine + NADPH + H(+)</text>
        <dbReference type="Rhea" id="RHEA:22640"/>
        <dbReference type="ChEBI" id="CHEBI:15378"/>
        <dbReference type="ChEBI" id="CHEBI:57783"/>
        <dbReference type="ChEBI" id="CHEBI:57817"/>
        <dbReference type="ChEBI" id="CHEBI:58299"/>
        <dbReference type="ChEBI" id="CHEBI:58349"/>
        <dbReference type="EC" id="1.1.1.102"/>
    </reaction>
    <physiologicalReaction direction="right-to-left" evidence="13">
        <dbReference type="Rhea" id="RHEA:22642"/>
    </physiologicalReaction>
</comment>
<evidence type="ECO:0000256" key="12">
    <source>
        <dbReference type="ARBA" id="ARBA00044737"/>
    </source>
</evidence>
<keyword evidence="8" id="KW-0746">Sphingolipid metabolism</keyword>
<dbReference type="GO" id="GO:0006666">
    <property type="term" value="P:3-keto-sphinganine metabolic process"/>
    <property type="evidence" value="ECO:0007669"/>
    <property type="project" value="InterPro"/>
</dbReference>
<comment type="caution">
    <text evidence="15">The sequence shown here is derived from an EMBL/GenBank/DDBJ whole genome shotgun (WGS) entry which is preliminary data.</text>
</comment>
<evidence type="ECO:0000256" key="4">
    <source>
        <dbReference type="ARBA" id="ARBA00006484"/>
    </source>
</evidence>
<keyword evidence="6" id="KW-0256">Endoplasmic reticulum</keyword>
<dbReference type="OrthoDB" id="37659at2759"/>
<comment type="pathway">
    <text evidence="3">Sphingolipid metabolism.</text>
</comment>
<dbReference type="PROSITE" id="PS00061">
    <property type="entry name" value="ADH_SHORT"/>
    <property type="match status" value="1"/>
</dbReference>
<comment type="subcellular location">
    <subcellularLocation>
        <location evidence="1">Endoplasmic reticulum</location>
    </subcellularLocation>
</comment>
<dbReference type="EMBL" id="CAHIKZ030002721">
    <property type="protein sequence ID" value="CAE1291112.1"/>
    <property type="molecule type" value="Genomic_DNA"/>
</dbReference>
<evidence type="ECO:0000256" key="6">
    <source>
        <dbReference type="ARBA" id="ARBA00022824"/>
    </source>
</evidence>
<dbReference type="Proteomes" id="UP000597762">
    <property type="component" value="Unassembled WGS sequence"/>
</dbReference>
<evidence type="ECO:0000256" key="14">
    <source>
        <dbReference type="RuleBase" id="RU000363"/>
    </source>
</evidence>
<proteinExistence type="inferred from homology"/>
<name>A0A812D7X5_ACAPH</name>
<comment type="similarity">
    <text evidence="4 14">Belongs to the short-chain dehydrogenases/reductases (SDR) family.</text>
</comment>
<keyword evidence="7" id="KW-0521">NADP</keyword>
<evidence type="ECO:0000256" key="1">
    <source>
        <dbReference type="ARBA" id="ARBA00004240"/>
    </source>
</evidence>
<evidence type="ECO:0000256" key="9">
    <source>
        <dbReference type="ARBA" id="ARBA00023002"/>
    </source>
</evidence>
<dbReference type="GO" id="GO:0030148">
    <property type="term" value="P:sphingolipid biosynthetic process"/>
    <property type="evidence" value="ECO:0007669"/>
    <property type="project" value="InterPro"/>
</dbReference>
<evidence type="ECO:0000256" key="11">
    <source>
        <dbReference type="ARBA" id="ARBA00026112"/>
    </source>
</evidence>
<dbReference type="GO" id="GO:0047560">
    <property type="term" value="F:3-dehydrosphinganine reductase activity"/>
    <property type="evidence" value="ECO:0007669"/>
    <property type="project" value="UniProtKB-EC"/>
</dbReference>
<dbReference type="Gene3D" id="3.40.50.720">
    <property type="entry name" value="NAD(P)-binding Rossmann-like Domain"/>
    <property type="match status" value="1"/>
</dbReference>
<accession>A0A812D7X5</accession>
<dbReference type="GO" id="GO:0000166">
    <property type="term" value="F:nucleotide binding"/>
    <property type="evidence" value="ECO:0007669"/>
    <property type="project" value="UniProtKB-KW"/>
</dbReference>
<keyword evidence="10" id="KW-0443">Lipid metabolism</keyword>
<dbReference type="CDD" id="cd08939">
    <property type="entry name" value="KDSR-like_SDR_c"/>
    <property type="match status" value="1"/>
</dbReference>
<evidence type="ECO:0000313" key="15">
    <source>
        <dbReference type="EMBL" id="CAE1291112.1"/>
    </source>
</evidence>
<dbReference type="AlphaFoldDB" id="A0A812D7X5"/>
<dbReference type="Pfam" id="PF00106">
    <property type="entry name" value="adh_short"/>
    <property type="match status" value="1"/>
</dbReference>